<reference evidence="1 2" key="1">
    <citation type="submission" date="2020-03" db="EMBL/GenBank/DDBJ databases">
        <title>Whole genome shotgun sequence of Phytohabitans rumicis NBRC 108638.</title>
        <authorList>
            <person name="Komaki H."/>
            <person name="Tamura T."/>
        </authorList>
    </citation>
    <scope>NUCLEOTIDE SEQUENCE [LARGE SCALE GENOMIC DNA]</scope>
    <source>
        <strain evidence="1 2">NBRC 108638</strain>
    </source>
</reference>
<protein>
    <submittedName>
        <fullName evidence="1">Uncharacterized protein</fullName>
    </submittedName>
</protein>
<comment type="caution">
    <text evidence="1">The sequence shown here is derived from an EMBL/GenBank/DDBJ whole genome shotgun (WGS) entry which is preliminary data.</text>
</comment>
<dbReference type="Proteomes" id="UP000482960">
    <property type="component" value="Unassembled WGS sequence"/>
</dbReference>
<dbReference type="AlphaFoldDB" id="A0A6V8LMN8"/>
<reference evidence="1 2" key="2">
    <citation type="submission" date="2020-03" db="EMBL/GenBank/DDBJ databases">
        <authorList>
            <person name="Ichikawa N."/>
            <person name="Kimura A."/>
            <person name="Kitahashi Y."/>
            <person name="Uohara A."/>
        </authorList>
    </citation>
    <scope>NUCLEOTIDE SEQUENCE [LARGE SCALE GENOMIC DNA]</scope>
    <source>
        <strain evidence="1 2">NBRC 108638</strain>
    </source>
</reference>
<dbReference type="RefSeq" id="WP_173082927.1">
    <property type="nucleotide sequence ID" value="NZ_BLPG01000001.1"/>
</dbReference>
<evidence type="ECO:0000313" key="1">
    <source>
        <dbReference type="EMBL" id="GFJ95367.1"/>
    </source>
</evidence>
<keyword evidence="2" id="KW-1185">Reference proteome</keyword>
<proteinExistence type="predicted"/>
<sequence>MGQPGWVSGDFGRLDTLQQTVFQTAAGIDGEHGYWTSQVNALADQWSDQPGVNFQEISAAAVAVDKANNELLQLLGAASDRCGPSLRTR</sequence>
<organism evidence="1 2">
    <name type="scientific">Phytohabitans rumicis</name>
    <dbReference type="NCBI Taxonomy" id="1076125"/>
    <lineage>
        <taxon>Bacteria</taxon>
        <taxon>Bacillati</taxon>
        <taxon>Actinomycetota</taxon>
        <taxon>Actinomycetes</taxon>
        <taxon>Micromonosporales</taxon>
        <taxon>Micromonosporaceae</taxon>
    </lineage>
</organism>
<gene>
    <name evidence="1" type="ORF">Prum_090090</name>
</gene>
<evidence type="ECO:0000313" key="2">
    <source>
        <dbReference type="Proteomes" id="UP000482960"/>
    </source>
</evidence>
<accession>A0A6V8LMN8</accession>
<name>A0A6V8LMN8_9ACTN</name>
<dbReference type="EMBL" id="BLPG01000001">
    <property type="protein sequence ID" value="GFJ95367.1"/>
    <property type="molecule type" value="Genomic_DNA"/>
</dbReference>